<dbReference type="EMBL" id="UAWG01000023">
    <property type="protein sequence ID" value="SQB61619.1"/>
    <property type="molecule type" value="Genomic_DNA"/>
</dbReference>
<dbReference type="RefSeq" id="WP_111927264.1">
    <property type="nucleotide sequence ID" value="NZ_JAALMM010000008.1"/>
</dbReference>
<name>A0A2X3AGC8_CLOPF</name>
<sequence>MAKYRKKPVVIDAIQFKRDSFEDIKQFTDGKAFNFRTEKCIDGKSYCDIKTLEGVIKATEGDYIIKGVHGEFYPCKPNIFKQTYEEAE</sequence>
<gene>
    <name evidence="1" type="ORF">NCTC10719_03301</name>
</gene>
<reference evidence="1 2" key="1">
    <citation type="submission" date="2018-06" db="EMBL/GenBank/DDBJ databases">
        <authorList>
            <consortium name="Pathogen Informatics"/>
            <person name="Doyle S."/>
        </authorList>
    </citation>
    <scope>NUCLEOTIDE SEQUENCE [LARGE SCALE GENOMIC DNA]</scope>
    <source>
        <strain evidence="1 2">NCTC10719</strain>
    </source>
</reference>
<dbReference type="AlphaFoldDB" id="A0A2X3AGC8"/>
<accession>A0A2X3AGC8</accession>
<proteinExistence type="predicted"/>
<organism evidence="1 2">
    <name type="scientific">Clostridium perfringens</name>
    <dbReference type="NCBI Taxonomy" id="1502"/>
    <lineage>
        <taxon>Bacteria</taxon>
        <taxon>Bacillati</taxon>
        <taxon>Bacillota</taxon>
        <taxon>Clostridia</taxon>
        <taxon>Eubacteriales</taxon>
        <taxon>Clostridiaceae</taxon>
        <taxon>Clostridium</taxon>
    </lineage>
</organism>
<protein>
    <submittedName>
        <fullName evidence="1">Gp9</fullName>
    </submittedName>
</protein>
<evidence type="ECO:0000313" key="2">
    <source>
        <dbReference type="Proteomes" id="UP000249986"/>
    </source>
</evidence>
<dbReference type="Proteomes" id="UP000249986">
    <property type="component" value="Unassembled WGS sequence"/>
</dbReference>
<evidence type="ECO:0000313" key="1">
    <source>
        <dbReference type="EMBL" id="SQB61619.1"/>
    </source>
</evidence>